<gene>
    <name evidence="1" type="ORF">Tci_295463</name>
</gene>
<protein>
    <submittedName>
        <fullName evidence="1">Uncharacterized protein</fullName>
    </submittedName>
</protein>
<comment type="caution">
    <text evidence="1">The sequence shown here is derived from an EMBL/GenBank/DDBJ whole genome shotgun (WGS) entry which is preliminary data.</text>
</comment>
<dbReference type="EMBL" id="BKCJ010096732">
    <property type="protein sequence ID" value="GEX23488.1"/>
    <property type="molecule type" value="Genomic_DNA"/>
</dbReference>
<evidence type="ECO:0000313" key="1">
    <source>
        <dbReference type="EMBL" id="GEX23488.1"/>
    </source>
</evidence>
<accession>A0A699H9Y2</accession>
<sequence>MSLKNILAAVEVIVRGGDEFGDEEKVVVPLWRRWWSRCGGGDDGRMMMTWWQRGDDDGVSVVDSGKGVIVVKLIGAMVEVAWPAVDGDEGGVAARGGE</sequence>
<proteinExistence type="predicted"/>
<reference evidence="1" key="1">
    <citation type="journal article" date="2019" name="Sci. Rep.">
        <title>Draft genome of Tanacetum cinerariifolium, the natural source of mosquito coil.</title>
        <authorList>
            <person name="Yamashiro T."/>
            <person name="Shiraishi A."/>
            <person name="Satake H."/>
            <person name="Nakayama K."/>
        </authorList>
    </citation>
    <scope>NUCLEOTIDE SEQUENCE</scope>
</reference>
<dbReference type="AlphaFoldDB" id="A0A699H9Y2"/>
<organism evidence="1">
    <name type="scientific">Tanacetum cinerariifolium</name>
    <name type="common">Dalmatian daisy</name>
    <name type="synonym">Chrysanthemum cinerariifolium</name>
    <dbReference type="NCBI Taxonomy" id="118510"/>
    <lineage>
        <taxon>Eukaryota</taxon>
        <taxon>Viridiplantae</taxon>
        <taxon>Streptophyta</taxon>
        <taxon>Embryophyta</taxon>
        <taxon>Tracheophyta</taxon>
        <taxon>Spermatophyta</taxon>
        <taxon>Magnoliopsida</taxon>
        <taxon>eudicotyledons</taxon>
        <taxon>Gunneridae</taxon>
        <taxon>Pentapetalae</taxon>
        <taxon>asterids</taxon>
        <taxon>campanulids</taxon>
        <taxon>Asterales</taxon>
        <taxon>Asteraceae</taxon>
        <taxon>Asteroideae</taxon>
        <taxon>Anthemideae</taxon>
        <taxon>Anthemidinae</taxon>
        <taxon>Tanacetum</taxon>
    </lineage>
</organism>
<name>A0A699H9Y2_TANCI</name>